<dbReference type="Proteomes" id="UP000243459">
    <property type="component" value="Unassembled WGS sequence"/>
</dbReference>
<evidence type="ECO:0000313" key="1">
    <source>
        <dbReference type="EMBL" id="ONK54913.1"/>
    </source>
</evidence>
<dbReference type="Gramene" id="ONK54913">
    <property type="protein sequence ID" value="ONK54913"/>
    <property type="gene ID" value="A4U43_UnF9770"/>
</dbReference>
<organism evidence="1 2">
    <name type="scientific">Asparagus officinalis</name>
    <name type="common">Garden asparagus</name>
    <dbReference type="NCBI Taxonomy" id="4686"/>
    <lineage>
        <taxon>Eukaryota</taxon>
        <taxon>Viridiplantae</taxon>
        <taxon>Streptophyta</taxon>
        <taxon>Embryophyta</taxon>
        <taxon>Tracheophyta</taxon>
        <taxon>Spermatophyta</taxon>
        <taxon>Magnoliopsida</taxon>
        <taxon>Liliopsida</taxon>
        <taxon>Asparagales</taxon>
        <taxon>Asparagaceae</taxon>
        <taxon>Asparagoideae</taxon>
        <taxon>Asparagus</taxon>
    </lineage>
</organism>
<name>A0A1R3L5M4_ASPOF</name>
<dbReference type="EMBL" id="KV863966">
    <property type="protein sequence ID" value="ONK54913.1"/>
    <property type="molecule type" value="Genomic_DNA"/>
</dbReference>
<gene>
    <name evidence="1" type="ORF">A4U43_UnF9770</name>
</gene>
<evidence type="ECO:0000313" key="2">
    <source>
        <dbReference type="Proteomes" id="UP000243459"/>
    </source>
</evidence>
<dbReference type="AlphaFoldDB" id="A0A1R3L5M4"/>
<reference evidence="2" key="1">
    <citation type="journal article" date="2017" name="Nat. Commun.">
        <title>The asparagus genome sheds light on the origin and evolution of a young Y chromosome.</title>
        <authorList>
            <person name="Harkess A."/>
            <person name="Zhou J."/>
            <person name="Xu C."/>
            <person name="Bowers J.E."/>
            <person name="Van der Hulst R."/>
            <person name="Ayyampalayam S."/>
            <person name="Mercati F."/>
            <person name="Riccardi P."/>
            <person name="McKain M.R."/>
            <person name="Kakrana A."/>
            <person name="Tang H."/>
            <person name="Ray J."/>
            <person name="Groenendijk J."/>
            <person name="Arikit S."/>
            <person name="Mathioni S.M."/>
            <person name="Nakano M."/>
            <person name="Shan H."/>
            <person name="Telgmann-Rauber A."/>
            <person name="Kanno A."/>
            <person name="Yue Z."/>
            <person name="Chen H."/>
            <person name="Li W."/>
            <person name="Chen Y."/>
            <person name="Xu X."/>
            <person name="Zhang Y."/>
            <person name="Luo S."/>
            <person name="Chen H."/>
            <person name="Gao J."/>
            <person name="Mao Z."/>
            <person name="Pires J.C."/>
            <person name="Luo M."/>
            <person name="Kudrna D."/>
            <person name="Wing R.A."/>
            <person name="Meyers B.C."/>
            <person name="Yi K."/>
            <person name="Kong H."/>
            <person name="Lavrijsen P."/>
            <person name="Sunseri F."/>
            <person name="Falavigna A."/>
            <person name="Ye Y."/>
            <person name="Leebens-Mack J.H."/>
            <person name="Chen G."/>
        </authorList>
    </citation>
    <scope>NUCLEOTIDE SEQUENCE [LARGE SCALE GENOMIC DNA]</scope>
    <source>
        <strain evidence="2">cv. DH0086</strain>
    </source>
</reference>
<proteinExistence type="predicted"/>
<protein>
    <submittedName>
        <fullName evidence="1">Uncharacterized protein</fullName>
    </submittedName>
</protein>
<sequence>MATTAQDPLLSCDGANKNRVMKGPLNRISRKGERKKVCSFDEKKIVDHIKKLEEDLGSLQLIPKRLRSNNTRKRREYKVEGAICKVEVPGPIPDFLSLAEVGRMSVQELFANCPEPN</sequence>
<accession>A0A1R3L5M4</accession>
<keyword evidence="2" id="KW-1185">Reference proteome</keyword>